<evidence type="ECO:0000256" key="1">
    <source>
        <dbReference type="SAM" id="SignalP"/>
    </source>
</evidence>
<feature type="signal peptide" evidence="1">
    <location>
        <begin position="1"/>
        <end position="17"/>
    </location>
</feature>
<protein>
    <submittedName>
        <fullName evidence="2">Uncharacterized protein</fullName>
    </submittedName>
</protein>
<dbReference type="EMBL" id="CP090895">
    <property type="protein sequence ID" value="ULT92480.1"/>
    <property type="molecule type" value="Genomic_DNA"/>
</dbReference>
<evidence type="ECO:0000313" key="2">
    <source>
        <dbReference type="EMBL" id="ULT92480.1"/>
    </source>
</evidence>
<accession>A0AAE9D243</accession>
<reference evidence="2 3" key="1">
    <citation type="submission" date="2022-02" db="EMBL/GenBank/DDBJ databases">
        <title>Chromosome-level reference genomes for two strains of Caenorhabditis briggsae: an improved platform for comparative genomics.</title>
        <authorList>
            <person name="Stevens L."/>
            <person name="Andersen E.C."/>
        </authorList>
    </citation>
    <scope>NUCLEOTIDE SEQUENCE [LARGE SCALE GENOMIC DNA]</scope>
    <source>
        <strain evidence="2">QX1410_ONT</strain>
        <tissue evidence="2">Whole-organism</tissue>
    </source>
</reference>
<keyword evidence="1" id="KW-0732">Signal</keyword>
<dbReference type="Proteomes" id="UP000827892">
    <property type="component" value="Chromosome V"/>
</dbReference>
<name>A0AAE9D243_CAEBR</name>
<gene>
    <name evidence="2" type="ORF">L3Y34_009932</name>
</gene>
<organism evidence="2 3">
    <name type="scientific">Caenorhabditis briggsae</name>
    <dbReference type="NCBI Taxonomy" id="6238"/>
    <lineage>
        <taxon>Eukaryota</taxon>
        <taxon>Metazoa</taxon>
        <taxon>Ecdysozoa</taxon>
        <taxon>Nematoda</taxon>
        <taxon>Chromadorea</taxon>
        <taxon>Rhabditida</taxon>
        <taxon>Rhabditina</taxon>
        <taxon>Rhabditomorpha</taxon>
        <taxon>Rhabditoidea</taxon>
        <taxon>Rhabditidae</taxon>
        <taxon>Peloderinae</taxon>
        <taxon>Caenorhabditis</taxon>
    </lineage>
</organism>
<dbReference type="AlphaFoldDB" id="A0AAE9D243"/>
<evidence type="ECO:0000313" key="3">
    <source>
        <dbReference type="Proteomes" id="UP000827892"/>
    </source>
</evidence>
<feature type="chain" id="PRO_5042258482" evidence="1">
    <location>
        <begin position="18"/>
        <end position="161"/>
    </location>
</feature>
<proteinExistence type="predicted"/>
<sequence length="161" mass="17433">MILIFISILYILGGVDAQQNCARCVDYKNLSLPSGSSSPEVELVVNIFFLDNGCKITNFKCVVVKTECTAAAYMTSRSTGQELATYETSQTESSSGNVTCVGFWLLLPTSATWQFNGEAPLFRCRTFCPTDGGGEDPVDLTFPPLETTTTEKPSVGVCKVE</sequence>